<evidence type="ECO:0000256" key="3">
    <source>
        <dbReference type="ARBA" id="ARBA00022723"/>
    </source>
</evidence>
<accession>A0A835J4U1</accession>
<proteinExistence type="inferred from homology"/>
<evidence type="ECO:0000313" key="7">
    <source>
        <dbReference type="Proteomes" id="UP000657918"/>
    </source>
</evidence>
<dbReference type="AlphaFoldDB" id="A0A835J4U1"/>
<keyword evidence="3 5" id="KW-0479">Metal-binding</keyword>
<evidence type="ECO:0000256" key="1">
    <source>
        <dbReference type="ARBA" id="ARBA00002568"/>
    </source>
</evidence>
<protein>
    <recommendedName>
        <fullName evidence="5">Metallothionein-like protein</fullName>
    </recommendedName>
</protein>
<evidence type="ECO:0000256" key="5">
    <source>
        <dbReference type="RuleBase" id="RU369052"/>
    </source>
</evidence>
<organism evidence="6 7">
    <name type="scientific">Salix dunnii</name>
    <dbReference type="NCBI Taxonomy" id="1413687"/>
    <lineage>
        <taxon>Eukaryota</taxon>
        <taxon>Viridiplantae</taxon>
        <taxon>Streptophyta</taxon>
        <taxon>Embryophyta</taxon>
        <taxon>Tracheophyta</taxon>
        <taxon>Spermatophyta</taxon>
        <taxon>Magnoliopsida</taxon>
        <taxon>eudicotyledons</taxon>
        <taxon>Gunneridae</taxon>
        <taxon>Pentapetalae</taxon>
        <taxon>rosids</taxon>
        <taxon>fabids</taxon>
        <taxon>Malpighiales</taxon>
        <taxon>Salicaceae</taxon>
        <taxon>Saliceae</taxon>
        <taxon>Salix</taxon>
    </lineage>
</organism>
<dbReference type="InterPro" id="IPR000347">
    <property type="entry name" value="Metalthion_15p"/>
</dbReference>
<dbReference type="Proteomes" id="UP000657918">
    <property type="component" value="Unassembled WGS sequence"/>
</dbReference>
<evidence type="ECO:0000256" key="2">
    <source>
        <dbReference type="ARBA" id="ARBA00005802"/>
    </source>
</evidence>
<comment type="caution">
    <text evidence="6">The sequence shown here is derived from an EMBL/GenBank/DDBJ whole genome shotgun (WGS) entry which is preliminary data.</text>
</comment>
<gene>
    <name evidence="6" type="ORF">SADUNF_Sadunf19G0101400</name>
</gene>
<dbReference type="OrthoDB" id="1111048at2759"/>
<keyword evidence="7" id="KW-1185">Reference proteome</keyword>
<name>A0A835J4U1_9ROSI</name>
<dbReference type="GO" id="GO:0046872">
    <property type="term" value="F:metal ion binding"/>
    <property type="evidence" value="ECO:0007669"/>
    <property type="project" value="UniProtKB-UniRule"/>
</dbReference>
<comment type="function">
    <text evidence="1 5">Metallothioneins have a high content of cysteine residues that bind various heavy metals.</text>
</comment>
<comment type="similarity">
    <text evidence="2 5">Belongs to the metallothionein superfamily. Type 15 family.</text>
</comment>
<evidence type="ECO:0000256" key="4">
    <source>
        <dbReference type="ARBA" id="ARBA00022851"/>
    </source>
</evidence>
<dbReference type="Pfam" id="PF01439">
    <property type="entry name" value="Metallothio_2"/>
    <property type="match status" value="1"/>
</dbReference>
<reference evidence="6 7" key="1">
    <citation type="submission" date="2020-10" db="EMBL/GenBank/DDBJ databases">
        <title>Plant Genome Project.</title>
        <authorList>
            <person name="Zhang R.-G."/>
        </authorList>
    </citation>
    <scope>NUCLEOTIDE SEQUENCE [LARGE SCALE GENOMIC DNA]</scope>
    <source>
        <strain evidence="6">FAFU-HL-1</strain>
        <tissue evidence="6">Leaf</tissue>
    </source>
</reference>
<keyword evidence="4 5" id="KW-0480">Metal-thiolate cluster</keyword>
<dbReference type="EMBL" id="JADGMS010000019">
    <property type="protein sequence ID" value="KAF9661754.1"/>
    <property type="molecule type" value="Genomic_DNA"/>
</dbReference>
<evidence type="ECO:0000313" key="6">
    <source>
        <dbReference type="EMBL" id="KAF9661754.1"/>
    </source>
</evidence>
<sequence length="59" mass="6323">MSSLARKQKICGMYPDLGFSENTGSETIIAGVAPVKIRGEAMEDAITSSRNAERLNIHG</sequence>